<sequence>MRHDRHCNMSQHISDEKIDGTGGDVGSASVPDIPLPAPFDDYYLCSLTPSDFSRLADLYNNTDLRYITFRPPYPYTQQDAQWFHDNMANAPVAGYPGTHQCWIIRSKSHDGILVGICSTQFRSGLDTDPLTLGYFVAPEFRGKGIMPTVINEVCRQFPGATFDAEVASGNASSCRVLEKCGFTKVEGFEHEMRWPESKGGDLRKMWKFVKLPQS</sequence>
<dbReference type="AlphaFoldDB" id="A0AAV9URJ3"/>
<reference evidence="3 4" key="1">
    <citation type="submission" date="2019-10" db="EMBL/GenBank/DDBJ databases">
        <authorList>
            <person name="Palmer J.M."/>
        </authorList>
    </citation>
    <scope>NUCLEOTIDE SEQUENCE [LARGE SCALE GENOMIC DNA]</scope>
    <source>
        <strain evidence="3 4">TWF696</strain>
    </source>
</reference>
<name>A0AAV9URJ3_9PEZI</name>
<organism evidence="3 4">
    <name type="scientific">Orbilia brochopaga</name>
    <dbReference type="NCBI Taxonomy" id="3140254"/>
    <lineage>
        <taxon>Eukaryota</taxon>
        <taxon>Fungi</taxon>
        <taxon>Dikarya</taxon>
        <taxon>Ascomycota</taxon>
        <taxon>Pezizomycotina</taxon>
        <taxon>Orbiliomycetes</taxon>
        <taxon>Orbiliales</taxon>
        <taxon>Orbiliaceae</taxon>
        <taxon>Orbilia</taxon>
    </lineage>
</organism>
<evidence type="ECO:0000259" key="2">
    <source>
        <dbReference type="PROSITE" id="PS51186"/>
    </source>
</evidence>
<keyword evidence="4" id="KW-1185">Reference proteome</keyword>
<accession>A0AAV9URJ3</accession>
<evidence type="ECO:0000256" key="1">
    <source>
        <dbReference type="SAM" id="MobiDB-lite"/>
    </source>
</evidence>
<feature type="compositionally biased region" description="Basic and acidic residues" evidence="1">
    <location>
        <begin position="1"/>
        <end position="19"/>
    </location>
</feature>
<dbReference type="PROSITE" id="PS51186">
    <property type="entry name" value="GNAT"/>
    <property type="match status" value="1"/>
</dbReference>
<evidence type="ECO:0000313" key="4">
    <source>
        <dbReference type="Proteomes" id="UP001375240"/>
    </source>
</evidence>
<proteinExistence type="predicted"/>
<feature type="domain" description="N-acetyltransferase" evidence="2">
    <location>
        <begin position="42"/>
        <end position="207"/>
    </location>
</feature>
<dbReference type="EMBL" id="JAVHNQ010000006">
    <property type="protein sequence ID" value="KAK6343851.1"/>
    <property type="molecule type" value="Genomic_DNA"/>
</dbReference>
<dbReference type="GO" id="GO:0016747">
    <property type="term" value="F:acyltransferase activity, transferring groups other than amino-acyl groups"/>
    <property type="evidence" value="ECO:0007669"/>
    <property type="project" value="InterPro"/>
</dbReference>
<dbReference type="PANTHER" id="PTHR43328:SF1">
    <property type="entry name" value="N-ACETYLTRANSFERASE DOMAIN-CONTAINING PROTEIN"/>
    <property type="match status" value="1"/>
</dbReference>
<dbReference type="Proteomes" id="UP001375240">
    <property type="component" value="Unassembled WGS sequence"/>
</dbReference>
<feature type="region of interest" description="Disordered" evidence="1">
    <location>
        <begin position="1"/>
        <end position="29"/>
    </location>
</feature>
<comment type="caution">
    <text evidence="3">The sequence shown here is derived from an EMBL/GenBank/DDBJ whole genome shotgun (WGS) entry which is preliminary data.</text>
</comment>
<dbReference type="InterPro" id="IPR016181">
    <property type="entry name" value="Acyl_CoA_acyltransferase"/>
</dbReference>
<gene>
    <name evidence="3" type="ORF">TWF696_007506</name>
</gene>
<dbReference type="Gene3D" id="3.40.630.30">
    <property type="match status" value="1"/>
</dbReference>
<dbReference type="SUPFAM" id="SSF55729">
    <property type="entry name" value="Acyl-CoA N-acyltransferases (Nat)"/>
    <property type="match status" value="1"/>
</dbReference>
<protein>
    <recommendedName>
        <fullName evidence="2">N-acetyltransferase domain-containing protein</fullName>
    </recommendedName>
</protein>
<dbReference type="InterPro" id="IPR000182">
    <property type="entry name" value="GNAT_dom"/>
</dbReference>
<dbReference type="Pfam" id="PF13302">
    <property type="entry name" value="Acetyltransf_3"/>
    <property type="match status" value="1"/>
</dbReference>
<evidence type="ECO:0000313" key="3">
    <source>
        <dbReference type="EMBL" id="KAK6343851.1"/>
    </source>
</evidence>
<dbReference type="PANTHER" id="PTHR43328">
    <property type="entry name" value="ACETYLTRANSFERASE-RELATED"/>
    <property type="match status" value="1"/>
</dbReference>